<evidence type="ECO:0000313" key="3">
    <source>
        <dbReference type="Proteomes" id="UP001501005"/>
    </source>
</evidence>
<dbReference type="EMBL" id="BAAAHG010000007">
    <property type="protein sequence ID" value="GAA0907876.1"/>
    <property type="molecule type" value="Genomic_DNA"/>
</dbReference>
<keyword evidence="1" id="KW-1133">Transmembrane helix</keyword>
<proteinExistence type="predicted"/>
<sequence length="365" mass="39572">MSPELLDIFGILGTPVIIWVLWSVTRLAKANRKGTAGVDVAAYGLLPRAELDPTRDSPPVPEVVEAVKAAREGDWRPGADLLAAAGQEWDLRWDRLCALASVASQDDRWLSAWRAERPKDPDAAAVYAQALLYRAGDVRGAGLAKDVPAERMAQFKQLLPASLYAAQEAAALAPHDPSPWVTMVAAARGLVLPHEEFRQLWSELTARAPHHFFGHLEALQYWCAKWCGSDQLAYRFAKEAAASAPAHTLLSVLPLMASFEQALQGPGLMPFAGRNSKSTINALLDAVSAAPADDPRLPLARHTLAAALAQAGRGREALEQFRLLEPWVGAQPWTYHRDPVAAFDRARAIAILRAGRRSATAARSA</sequence>
<evidence type="ECO:0000313" key="2">
    <source>
        <dbReference type="EMBL" id="GAA0907876.1"/>
    </source>
</evidence>
<dbReference type="RefSeq" id="WP_344048031.1">
    <property type="nucleotide sequence ID" value="NZ_BAAAHG010000007.1"/>
</dbReference>
<feature type="transmembrane region" description="Helical" evidence="1">
    <location>
        <begin position="6"/>
        <end position="24"/>
    </location>
</feature>
<comment type="caution">
    <text evidence="2">The sequence shown here is derived from an EMBL/GenBank/DDBJ whole genome shotgun (WGS) entry which is preliminary data.</text>
</comment>
<keyword evidence="1" id="KW-0812">Transmembrane</keyword>
<name>A0ABN1NI94_9ACTN</name>
<gene>
    <name evidence="2" type="ORF">GCM10009549_14310</name>
</gene>
<accession>A0ABN1NI94</accession>
<keyword evidence="1" id="KW-0472">Membrane</keyword>
<evidence type="ECO:0008006" key="4">
    <source>
        <dbReference type="Google" id="ProtNLM"/>
    </source>
</evidence>
<protein>
    <recommendedName>
        <fullName evidence="4">DUF4034 domain-containing protein</fullName>
    </recommendedName>
</protein>
<keyword evidence="3" id="KW-1185">Reference proteome</keyword>
<evidence type="ECO:0000256" key="1">
    <source>
        <dbReference type="SAM" id="Phobius"/>
    </source>
</evidence>
<dbReference type="Proteomes" id="UP001501005">
    <property type="component" value="Unassembled WGS sequence"/>
</dbReference>
<reference evidence="2 3" key="1">
    <citation type="journal article" date="2019" name="Int. J. Syst. Evol. Microbiol.">
        <title>The Global Catalogue of Microorganisms (GCM) 10K type strain sequencing project: providing services to taxonomists for standard genome sequencing and annotation.</title>
        <authorList>
            <consortium name="The Broad Institute Genomics Platform"/>
            <consortium name="The Broad Institute Genome Sequencing Center for Infectious Disease"/>
            <person name="Wu L."/>
            <person name="Ma J."/>
        </authorList>
    </citation>
    <scope>NUCLEOTIDE SEQUENCE [LARGE SCALE GENOMIC DNA]</scope>
    <source>
        <strain evidence="2 3">JCM 10673</strain>
    </source>
</reference>
<organism evidence="2 3">
    <name type="scientific">Streptomyces thermoalcalitolerans</name>
    <dbReference type="NCBI Taxonomy" id="65605"/>
    <lineage>
        <taxon>Bacteria</taxon>
        <taxon>Bacillati</taxon>
        <taxon>Actinomycetota</taxon>
        <taxon>Actinomycetes</taxon>
        <taxon>Kitasatosporales</taxon>
        <taxon>Streptomycetaceae</taxon>
        <taxon>Streptomyces</taxon>
    </lineage>
</organism>